<evidence type="ECO:0000313" key="2">
    <source>
        <dbReference type="EnsemblMetazoa" id="ASIC013253-PA"/>
    </source>
</evidence>
<dbReference type="EMBL" id="KE525302">
    <property type="protein sequence ID" value="KFB45307.1"/>
    <property type="molecule type" value="Genomic_DNA"/>
</dbReference>
<dbReference type="Proteomes" id="UP000030765">
    <property type="component" value="Unassembled WGS sequence"/>
</dbReference>
<evidence type="ECO:0000313" key="3">
    <source>
        <dbReference type="Proteomes" id="UP000030765"/>
    </source>
</evidence>
<name>A0A084W513_ANOSI</name>
<accession>A0A084W513</accession>
<proteinExistence type="predicted"/>
<keyword evidence="3" id="KW-1185">Reference proteome</keyword>
<reference evidence="2" key="2">
    <citation type="submission" date="2020-05" db="UniProtKB">
        <authorList>
            <consortium name="EnsemblMetazoa"/>
        </authorList>
    </citation>
    <scope>IDENTIFICATION</scope>
</reference>
<evidence type="ECO:0000313" key="1">
    <source>
        <dbReference type="EMBL" id="KFB45307.1"/>
    </source>
</evidence>
<gene>
    <name evidence="1" type="ORF">ZHAS_00013253</name>
</gene>
<dbReference type="VEuPathDB" id="VectorBase:ASIS014452"/>
<reference evidence="1 3" key="1">
    <citation type="journal article" date="2014" name="BMC Genomics">
        <title>Genome sequence of Anopheles sinensis provides insight into genetics basis of mosquito competence for malaria parasites.</title>
        <authorList>
            <person name="Zhou D."/>
            <person name="Zhang D."/>
            <person name="Ding G."/>
            <person name="Shi L."/>
            <person name="Hou Q."/>
            <person name="Ye Y."/>
            <person name="Xu Y."/>
            <person name="Zhou H."/>
            <person name="Xiong C."/>
            <person name="Li S."/>
            <person name="Yu J."/>
            <person name="Hong S."/>
            <person name="Yu X."/>
            <person name="Zou P."/>
            <person name="Chen C."/>
            <person name="Chang X."/>
            <person name="Wang W."/>
            <person name="Lv Y."/>
            <person name="Sun Y."/>
            <person name="Ma L."/>
            <person name="Shen B."/>
            <person name="Zhu C."/>
        </authorList>
    </citation>
    <scope>NUCLEOTIDE SEQUENCE [LARGE SCALE GENOMIC DNA]</scope>
</reference>
<dbReference type="EnsemblMetazoa" id="ASIC013253-RA">
    <property type="protein sequence ID" value="ASIC013253-PA"/>
    <property type="gene ID" value="ASIC013253"/>
</dbReference>
<dbReference type="VEuPathDB" id="VectorBase:ASIC013253"/>
<dbReference type="AlphaFoldDB" id="A0A084W513"/>
<sequence>MCPVSVTVVWCRSTPVGPTRTVDCSLDRCAGRDQTVPEVDVAPGPPRQQMKPIGLNLSHADGTRGTHVAMAGERRASTGADTCTHPAVGMKPIVPLGRSASSGKLYYIRERHEGEDLLANLLRLRNLMLNQNVHT</sequence>
<dbReference type="EMBL" id="ATLV01020450">
    <property type="status" value="NOT_ANNOTATED_CDS"/>
    <property type="molecule type" value="Genomic_DNA"/>
</dbReference>
<protein>
    <submittedName>
        <fullName evidence="1">AGAP001520-PB-like protein</fullName>
    </submittedName>
</protein>
<organism evidence="1">
    <name type="scientific">Anopheles sinensis</name>
    <name type="common">Mosquito</name>
    <dbReference type="NCBI Taxonomy" id="74873"/>
    <lineage>
        <taxon>Eukaryota</taxon>
        <taxon>Metazoa</taxon>
        <taxon>Ecdysozoa</taxon>
        <taxon>Arthropoda</taxon>
        <taxon>Hexapoda</taxon>
        <taxon>Insecta</taxon>
        <taxon>Pterygota</taxon>
        <taxon>Neoptera</taxon>
        <taxon>Endopterygota</taxon>
        <taxon>Diptera</taxon>
        <taxon>Nematocera</taxon>
        <taxon>Culicoidea</taxon>
        <taxon>Culicidae</taxon>
        <taxon>Anophelinae</taxon>
        <taxon>Anopheles</taxon>
    </lineage>
</organism>